<reference evidence="1" key="2">
    <citation type="journal article" date="2014" name="ISME J.">
        <title>Microbial stratification in low pH oxic and suboxic macroscopic growths along an acid mine drainage.</title>
        <authorList>
            <person name="Mendez-Garcia C."/>
            <person name="Mesa V."/>
            <person name="Sprenger R.R."/>
            <person name="Richter M."/>
            <person name="Diez M.S."/>
            <person name="Solano J."/>
            <person name="Bargiela R."/>
            <person name="Golyshina O.V."/>
            <person name="Manteca A."/>
            <person name="Ramos J.L."/>
            <person name="Gallego J.R."/>
            <person name="Llorente I."/>
            <person name="Martins Dos Santos V.A."/>
            <person name="Jensen O.N."/>
            <person name="Pelaez A.I."/>
            <person name="Sanchez J."/>
            <person name="Ferrer M."/>
        </authorList>
    </citation>
    <scope>NUCLEOTIDE SEQUENCE</scope>
</reference>
<dbReference type="Gene3D" id="6.10.140.400">
    <property type="match status" value="1"/>
</dbReference>
<proteinExistence type="predicted"/>
<feature type="non-terminal residue" evidence="1">
    <location>
        <position position="1"/>
    </location>
</feature>
<evidence type="ECO:0008006" key="2">
    <source>
        <dbReference type="Google" id="ProtNLM"/>
    </source>
</evidence>
<dbReference type="InterPro" id="IPR020994">
    <property type="entry name" value="Uncharacterised_Ca-bd_CcbP"/>
</dbReference>
<protein>
    <recommendedName>
        <fullName evidence="2">Calcium-binding protein</fullName>
    </recommendedName>
</protein>
<gene>
    <name evidence="1" type="ORF">B1A_10460</name>
</gene>
<dbReference type="InterPro" id="IPR043067">
    <property type="entry name" value="CcbP_b-brl"/>
</dbReference>
<accession>T1AS74</accession>
<evidence type="ECO:0000313" key="1">
    <source>
        <dbReference type="EMBL" id="EQD59393.1"/>
    </source>
</evidence>
<comment type="caution">
    <text evidence="1">The sequence shown here is derived from an EMBL/GenBank/DDBJ whole genome shotgun (WGS) entry which is preliminary data.</text>
</comment>
<organism evidence="1">
    <name type="scientific">mine drainage metagenome</name>
    <dbReference type="NCBI Taxonomy" id="410659"/>
    <lineage>
        <taxon>unclassified sequences</taxon>
        <taxon>metagenomes</taxon>
        <taxon>ecological metagenomes</taxon>
    </lineage>
</organism>
<sequence>KNAVSAKTWIHEHDKGIGVSRNPWQRDQYQVIEEFIMATNESPEREERIEMEIVVDAYGAEERAMGWYYYLEDTLTFPFSARCATERATSPLKKGDEVDVVAMAPDDECWHDMLVMIRWQHQGKLAVPLSQLEPSSDAGAATIQAVEDWHYWVQQGYEF</sequence>
<dbReference type="EMBL" id="AUZX01007445">
    <property type="protein sequence ID" value="EQD59393.1"/>
    <property type="molecule type" value="Genomic_DNA"/>
</dbReference>
<reference evidence="1" key="1">
    <citation type="submission" date="2013-08" db="EMBL/GenBank/DDBJ databases">
        <authorList>
            <person name="Mendez C."/>
            <person name="Richter M."/>
            <person name="Ferrer M."/>
            <person name="Sanchez J."/>
        </authorList>
    </citation>
    <scope>NUCLEOTIDE SEQUENCE</scope>
</reference>
<dbReference type="AlphaFoldDB" id="T1AS74"/>
<name>T1AS74_9ZZZZ</name>
<dbReference type="Gene3D" id="2.30.30.530">
    <property type="entry name" value="Calcium binding protein CcbP, beta-barrel domain"/>
    <property type="match status" value="1"/>
</dbReference>
<dbReference type="Pfam" id="PF11535">
    <property type="entry name" value="Calci_bind_CcbP"/>
    <property type="match status" value="1"/>
</dbReference>